<dbReference type="OrthoDB" id="9764804at2"/>
<sequence length="233" mass="26117">MRKYFTLIELMTTMTVISIIASMILPSFNRGRQQALKSSCKNNLKNISLVNSIYTDDHNGLVIPADFGNTNEGKLHHWANYITFMDISENILKCPALDDDEHFDPAGHDPQTGNIYTEAAYIMNIIPSDGWNSSPISIDGMGWCYDSETPININDVTRPSNTIYISDVIAELSSSHIGINSFSKTDWGELLLPPLGDVRRVGIHHLDNYNATFGDGSVRTLKQSHPEQWNTRQ</sequence>
<dbReference type="eggNOG" id="COG2165">
    <property type="taxonomic scope" value="Bacteria"/>
</dbReference>
<dbReference type="Proteomes" id="UP000004947">
    <property type="component" value="Unassembled WGS sequence"/>
</dbReference>
<name>A6DTS0_9BACT</name>
<proteinExistence type="predicted"/>
<dbReference type="STRING" id="313628.LNTAR_02949"/>
<protein>
    <submittedName>
        <fullName evidence="2">Uncharacterized protein</fullName>
    </submittedName>
</protein>
<dbReference type="InterPro" id="IPR012902">
    <property type="entry name" value="N_methyl_site"/>
</dbReference>
<dbReference type="SUPFAM" id="SSF54523">
    <property type="entry name" value="Pili subunits"/>
    <property type="match status" value="1"/>
</dbReference>
<dbReference type="Gene3D" id="3.30.700.10">
    <property type="entry name" value="Glycoprotein, Type 4 Pilin"/>
    <property type="match status" value="1"/>
</dbReference>
<dbReference type="EMBL" id="ABCK01000041">
    <property type="protein sequence ID" value="EDM24941.1"/>
    <property type="molecule type" value="Genomic_DNA"/>
</dbReference>
<dbReference type="InterPro" id="IPR045584">
    <property type="entry name" value="Pilin-like"/>
</dbReference>
<comment type="caution">
    <text evidence="2">The sequence shown here is derived from an EMBL/GenBank/DDBJ whole genome shotgun (WGS) entry which is preliminary data.</text>
</comment>
<evidence type="ECO:0000313" key="2">
    <source>
        <dbReference type="EMBL" id="EDM24941.1"/>
    </source>
</evidence>
<organism evidence="2 3">
    <name type="scientific">Lentisphaera araneosa HTCC2155</name>
    <dbReference type="NCBI Taxonomy" id="313628"/>
    <lineage>
        <taxon>Bacteria</taxon>
        <taxon>Pseudomonadati</taxon>
        <taxon>Lentisphaerota</taxon>
        <taxon>Lentisphaeria</taxon>
        <taxon>Lentisphaerales</taxon>
        <taxon>Lentisphaeraceae</taxon>
        <taxon>Lentisphaera</taxon>
    </lineage>
</organism>
<accession>A6DTS0</accession>
<dbReference type="NCBIfam" id="TIGR02532">
    <property type="entry name" value="IV_pilin_GFxxxE"/>
    <property type="match status" value="1"/>
</dbReference>
<gene>
    <name evidence="2" type="ORF">LNTAR_02949</name>
</gene>
<keyword evidence="1" id="KW-1133">Transmembrane helix</keyword>
<dbReference type="PANTHER" id="PTHR30093:SF2">
    <property type="entry name" value="TYPE II SECRETION SYSTEM PROTEIN H"/>
    <property type="match status" value="1"/>
</dbReference>
<keyword evidence="3" id="KW-1185">Reference proteome</keyword>
<evidence type="ECO:0000313" key="3">
    <source>
        <dbReference type="Proteomes" id="UP000004947"/>
    </source>
</evidence>
<reference evidence="2 3" key="1">
    <citation type="journal article" date="2010" name="J. Bacteriol.">
        <title>Genome sequence of Lentisphaera araneosa HTCC2155T, the type species of the order Lentisphaerales in the phylum Lentisphaerae.</title>
        <authorList>
            <person name="Thrash J.C."/>
            <person name="Cho J.C."/>
            <person name="Vergin K.L."/>
            <person name="Morris R.M."/>
            <person name="Giovannoni S.J."/>
        </authorList>
    </citation>
    <scope>NUCLEOTIDE SEQUENCE [LARGE SCALE GENOMIC DNA]</scope>
    <source>
        <strain evidence="2 3">HTCC2155</strain>
    </source>
</reference>
<keyword evidence="1" id="KW-0472">Membrane</keyword>
<keyword evidence="1" id="KW-0812">Transmembrane</keyword>
<evidence type="ECO:0000256" key="1">
    <source>
        <dbReference type="SAM" id="Phobius"/>
    </source>
</evidence>
<feature type="transmembrane region" description="Helical" evidence="1">
    <location>
        <begin position="7"/>
        <end position="28"/>
    </location>
</feature>
<dbReference type="AlphaFoldDB" id="A6DTS0"/>
<dbReference type="PANTHER" id="PTHR30093">
    <property type="entry name" value="GENERAL SECRETION PATHWAY PROTEIN G"/>
    <property type="match status" value="1"/>
</dbReference>